<dbReference type="GO" id="GO:0016020">
    <property type="term" value="C:membrane"/>
    <property type="evidence" value="ECO:0007669"/>
    <property type="project" value="UniProtKB-SubCell"/>
</dbReference>
<dbReference type="STRING" id="857967.G0QSN4"/>
<evidence type="ECO:0000259" key="3">
    <source>
        <dbReference type="PROSITE" id="PS51746"/>
    </source>
</evidence>
<dbReference type="PROSITE" id="PS51746">
    <property type="entry name" value="PPM_2"/>
    <property type="match status" value="1"/>
</dbReference>
<evidence type="ECO:0000256" key="1">
    <source>
        <dbReference type="ARBA" id="ARBA00004370"/>
    </source>
</evidence>
<dbReference type="Proteomes" id="UP000008983">
    <property type="component" value="Unassembled WGS sequence"/>
</dbReference>
<keyword evidence="4" id="KW-0378">Hydrolase</keyword>
<feature type="domain" description="PPM-type phosphatase" evidence="3">
    <location>
        <begin position="1"/>
        <end position="72"/>
    </location>
</feature>
<dbReference type="eggNOG" id="KOG0698">
    <property type="taxonomic scope" value="Eukaryota"/>
</dbReference>
<keyword evidence="2" id="KW-0472">Membrane</keyword>
<name>G0QSN4_ICHMU</name>
<dbReference type="InterPro" id="IPR036457">
    <property type="entry name" value="PPM-type-like_dom_sf"/>
</dbReference>
<sequence length="72" mass="8122">MQDEDIPGLAMSRSFGDLIAAQCGVICEPDIKILDIQCEDKFIVIASDGVWEFLNNRDVMLQIVPYYIRKSA</sequence>
<evidence type="ECO:0000313" key="5">
    <source>
        <dbReference type="Proteomes" id="UP000008983"/>
    </source>
</evidence>
<dbReference type="GeneID" id="14907915"/>
<accession>G0QSN4</accession>
<dbReference type="EMBL" id="GL983819">
    <property type="protein sequence ID" value="EGR31750.1"/>
    <property type="molecule type" value="Genomic_DNA"/>
</dbReference>
<gene>
    <name evidence="4" type="ORF">IMG5_102500</name>
</gene>
<dbReference type="SUPFAM" id="SSF81606">
    <property type="entry name" value="PP2C-like"/>
    <property type="match status" value="1"/>
</dbReference>
<reference evidence="4 5" key="1">
    <citation type="submission" date="2011-07" db="EMBL/GenBank/DDBJ databases">
        <authorList>
            <person name="Coyne R."/>
            <person name="Brami D."/>
            <person name="Johnson J."/>
            <person name="Hostetler J."/>
            <person name="Hannick L."/>
            <person name="Clark T."/>
            <person name="Cassidy-Hanley D."/>
            <person name="Inman J."/>
        </authorList>
    </citation>
    <scope>NUCLEOTIDE SEQUENCE [LARGE SCALE GENOMIC DNA]</scope>
    <source>
        <strain evidence="4 5">G5</strain>
    </source>
</reference>
<dbReference type="PANTHER" id="PTHR47992">
    <property type="entry name" value="PROTEIN PHOSPHATASE"/>
    <property type="match status" value="1"/>
</dbReference>
<dbReference type="OMA" id="QFIIIAS"/>
<dbReference type="InParanoid" id="G0QSN4"/>
<proteinExistence type="predicted"/>
<dbReference type="InterPro" id="IPR001932">
    <property type="entry name" value="PPM-type_phosphatase-like_dom"/>
</dbReference>
<dbReference type="OrthoDB" id="10264738at2759"/>
<protein>
    <submittedName>
        <fullName evidence="4">Protein phosphatase 2c, putative</fullName>
        <ecNumber evidence="4">3.1.3.16</ecNumber>
    </submittedName>
</protein>
<evidence type="ECO:0000313" key="4">
    <source>
        <dbReference type="EMBL" id="EGR31750.1"/>
    </source>
</evidence>
<organism evidence="4 5">
    <name type="scientific">Ichthyophthirius multifiliis</name>
    <name type="common">White spot disease agent</name>
    <name type="synonym">Ich</name>
    <dbReference type="NCBI Taxonomy" id="5932"/>
    <lineage>
        <taxon>Eukaryota</taxon>
        <taxon>Sar</taxon>
        <taxon>Alveolata</taxon>
        <taxon>Ciliophora</taxon>
        <taxon>Intramacronucleata</taxon>
        <taxon>Oligohymenophorea</taxon>
        <taxon>Hymenostomatida</taxon>
        <taxon>Ophryoglenina</taxon>
        <taxon>Ichthyophthirius</taxon>
    </lineage>
</organism>
<evidence type="ECO:0000256" key="2">
    <source>
        <dbReference type="ARBA" id="ARBA00023136"/>
    </source>
</evidence>
<dbReference type="AlphaFoldDB" id="G0QSN4"/>
<dbReference type="InterPro" id="IPR015655">
    <property type="entry name" value="PP2C"/>
</dbReference>
<dbReference type="EC" id="3.1.3.16" evidence="4"/>
<dbReference type="GO" id="GO:0004722">
    <property type="term" value="F:protein serine/threonine phosphatase activity"/>
    <property type="evidence" value="ECO:0007669"/>
    <property type="project" value="UniProtKB-EC"/>
</dbReference>
<dbReference type="Gene3D" id="3.60.40.10">
    <property type="entry name" value="PPM-type phosphatase domain"/>
    <property type="match status" value="1"/>
</dbReference>
<comment type="subcellular location">
    <subcellularLocation>
        <location evidence="1">Membrane</location>
    </subcellularLocation>
</comment>
<dbReference type="RefSeq" id="XP_004035236.1">
    <property type="nucleotide sequence ID" value="XM_004035188.1"/>
</dbReference>
<keyword evidence="5" id="KW-1185">Reference proteome</keyword>
<dbReference type="Pfam" id="PF00481">
    <property type="entry name" value="PP2C"/>
    <property type="match status" value="1"/>
</dbReference>
<feature type="non-terminal residue" evidence="4">
    <location>
        <position position="72"/>
    </location>
</feature>